<organism evidence="2">
    <name type="scientific">Hexamita inflata</name>
    <dbReference type="NCBI Taxonomy" id="28002"/>
    <lineage>
        <taxon>Eukaryota</taxon>
        <taxon>Metamonada</taxon>
        <taxon>Diplomonadida</taxon>
        <taxon>Hexamitidae</taxon>
        <taxon>Hexamitinae</taxon>
        <taxon>Hexamita</taxon>
    </lineage>
</organism>
<dbReference type="Proteomes" id="UP001642409">
    <property type="component" value="Unassembled WGS sequence"/>
</dbReference>
<reference evidence="3 4" key="2">
    <citation type="submission" date="2024-07" db="EMBL/GenBank/DDBJ databases">
        <authorList>
            <person name="Akdeniz Z."/>
        </authorList>
    </citation>
    <scope>NUCLEOTIDE SEQUENCE [LARGE SCALE GENOMIC DNA]</scope>
</reference>
<dbReference type="EMBL" id="CAXDID020000463">
    <property type="protein sequence ID" value="CAL6094086.1"/>
    <property type="molecule type" value="Genomic_DNA"/>
</dbReference>
<comment type="caution">
    <text evidence="2">The sequence shown here is derived from an EMBL/GenBank/DDBJ whole genome shotgun (WGS) entry which is preliminary data.</text>
</comment>
<feature type="transmembrane region" description="Helical" evidence="1">
    <location>
        <begin position="6354"/>
        <end position="6374"/>
    </location>
</feature>
<sequence length="6429" mass="701763">MINLIAQIAEMLISTTRDMIQISENGTLQIKYSSDNAVISGDLDFQNQTFYLNSCFIDAGGRGYIFPVLQANSTLRNLNLVLNLTLNRTFMNSENKPQNYSFMEFALFLGLFGKVENLNVSGDIYTNDKTIDFPGFGYNLNVNSVSDISMLVEIHVVKENQPKSFTLKGNKIFARRKNEVFGVPCCHLDPICDERQCGEKFVYEPKRKRAKLNKTDCSNSDVPAGKNIFTDSTLRKCATDQCMSQGGALTFKNGDPTSRYCAQCFNSNRKVNNMYSDETKTTCATEAEAERCAHNYIMIDGVHRYCARKEAKLNQPKLQCEFYADQTLSKCVKKCPLQYTEINSIKFCQKCAHSHFFYTDSSLSKCEKNECDDVDYEYSADGVNKFCVSKKKQAIDKKSTLDCSLYHNFFTDNTFTACSTDDCGGGTYRQLSATQKYCSTCVTTLGAADFFQDTNLKLCHTTCSPGYFELQGVNQVCVASCFDSFYMDNTSTVKRCSINRCSETLGTYVNYGTKVCDSCAAAYFIDTTFTQCSKDACVTENTDGIFYQYDGSHKICISQADCLANGDYYVTSFASKECSKTQCASTSGFYYKDAGSTGHKICVPDTSFYFDYAAKWCSNTACSDETTSGTSYYQLILGNKICTNCTSRFFEVGAGPVAVGSKCSSDACVAYSGGSYTISGSDKLCDTCASVSNLFTDSSLLICEVSTCSATSNRYKFAPDNTRKYCYICDQSTDYLRGDVCSSTICDYFELPLFVASVSVNKCSLDACLASTTRFYYYRNGNPTDDKICTLCNGVQPTAAHKYLTDLICSTVECPYYKLQPQIAGAAPKLCSSSLCVTETAGFYYLDTTTSKNVCDTCSGTYVAAYLYKYGYQCTTVACPFYFNLAGRVCSLTSCAETAGIYEFSSTDKVCTTCTGKYLRGVVCSTNACAFYKSTSALAADPKICSTSSCSDETTGGTGYYKYSGAFKVCDNCSENFFASADVQNCITDSCTSETESKMYKLEAVTLKRICTSACSAAADKFTMGIDIPIAGSFNCSITKCAGVGESEGKYTLDGSSNKICDNCTAAGKFLLGAVCSADSCTTQGIYFSASGSNVCSSACAETGGKYIVVGSDKFCTQCTGAAEYLTGVVCSTTECNFFLSRSPNVCSSDNLCTGAGETAGIYYEDAQSKKICTLCNTVGWFLSTATLCVLQPCDYFANAVDNTCATCAGGIYYISGTKKICTTCTAANEYLRGVVCSNTACNFYNSVLPNVCSTTNCVAEQSGKYILTGGKYVCDACAGDIFATSAKLFCVTDCTSYGGSYYLTGGASDDLGTIKICTSCPNKYYITATTECSITNCTYSGVVNSGVYKMHTDLVSRICDPCAGKFYTDISKKNCSINSCAGSSETGGVYQVDGATDKICTSCPSNYYDDITTLICRDPCAIYYINSVGKRICNATCDYYTSSSLTTCSTTTCSSESSGIFYNDGTHYICTPCSGLYYIDINTKECSPDNCLATSGRKYVYHTDLTKKICSQCTAANQYLRTFECSTTVCEYFKQVWASIAVPNICSVDQCITETTTGFYIVQAGKTICSLCPSKYFENLITKQCSADSCATTSAGKYIKNSDFATTGYMICTNCITAGQYLTGLECSLTPCADFYTQKSPNICAADCASTSDKYYFDGPTSGSGDKICTLCPQNHYEDDSTYLICAEDNCIKKSSGVWILGLDSSSKICTDCSNKYLTGTQCFTTSCDTQSLYYVSTYVCSIDCATTNGYYYLTIPALLPSAQSGLKFCTSCSAGYYYDYGAKICSNTNCATESGGIYKIVGSVKICTLCLPADGYLYGSECKANRCIYFVTSGGNICSTTQCISDVGKGFYYIDGSSDKICTNCAGNYFEDIANRICSLDNCVAKTSGIYINDTVDNTKKICTKCQQSTEYLTGLQCSLIACPNYYISKLPNICSVDCSEISSYGYYYPSTLICTTCTQNYFVNNGLATSVREKECSIDSCSSYSNGIYKFNSPAAGLPQMICDTCILSSDYLWGYECKDTIANKCAYFNTVYSTGIINNCSTTICIDAVKNPYGYYIIESSNKICNNCTNNYFENTVGLLQCSSDNCATYSSNQFQDVTGKYVCTLCDQSNEYLRGSNCSNTACDYYITVFILGTVTNVCSLDSCVTTYSGKFNVNSYGQKICSLSCSGSYYEDFANKICSTDSCAATSGGKYYDKGSGNKECTKCLLSSDYLRDLVCSATACTVTSVGYYITKSPNVCSTATTNPVSCEFTGYYEATAGGDRFCTSCPSKYYELYTTGATGEKKCSLDNCTTTSLNIYIFDVTDTDKMICTQCNSGSTYLYQKLCSTVQCVYFAQIYVAGSQINTCSQNQCQTETNGIFLNNASGKVCVPCSSNYFIDTVELLQCSLDACVAQSNQYKLINGKMVCSLCVGSDEYLRGSICSNVKCDYFLTQQGIASATINQCSSDSCAATTGFYYITAAGNKICDSCSSNYFENSLQCSQNNCATTSGGIYIISGVKKICTLCTGASEYKFGLVCSTDACETQAGPLKYYSTSPNVCSAACAETNGVYYISGGKSFCTSCPNMYFSDIAQKICILDNCTSDTLGIYKVAGSARICTPCTTIASEYLRNLECSSTICNYFLTIGTAASIPNKCSLTNCINGTNPNGYYKTVSSNLLCDPCTNNYFYNSTTSLECSVDNCVATYSGISMLVGTKQICTLCDVAGYYLQSDAVSCSAIPCALYKDKSGSVKKCTANCINIPSLAINPNGYFKIDAVGDKVCSSCQILGTDYFEDKAGLQCSADACLITSNKIYYDPSHSVSSKQNQCTKCSGPSEYLYGLICKETACETSNYYIRKLPNICSIDCIAESGGKYYTDLAGHKVCTNCSDNYYISTLECSIDKCITASGGKYTYDPSTPPKMICTSCNTDLNYTRGLECTTQLCEYVSVVSTGAAIAHQCSLTQCLSETANAGYYYINQTLNTKVCTTCAANYFFNTTNMLECVNTSAPACSGTVGSTTFNGYYKINAQNKMVCTLCSATDEFLLGNVCSSTRCQYFQQKNPNICVTSCIAGGNTAGYYSFDSNSDKICDACASTYAEEIDETTVPKTKICSNDSCVSSSSGKYIIQTDAVTSSSMKLCTNCTGNTEYLLLSVCSATDCETQSKFYQSKLPNICSNDDCLTYSNGYVRDGGSANNYICDSCLNGFFESYTDSGAFTAGLKKCSTDNCLATSNGQYSIHTDAVTSIQIKVCDPCDAANKFLRGKLCQTASPCDYYVTKYVAATSINNCSVTQCNAETNNKGYYIMDTTVPTDKMCTNCSQNYYYDSAIVLQCLVDCTSTSGRFITNANNQRVCNLCDQSNQYLSGSSCSYTPCNYYKTQYVAGSVINECSINACVAESASEYKVLANGDRVCVACSSLSNYYEDFANKICSTDSCAATSGGKYYDKGSGNKECTKCLLSSDYLRDLVCSATACTVASVGYYITKSPNVCSTATTNPVSCEFTGYYEATAGGDRFCTSCPSKYYELYTTGATGEKKCSLDNCFVTSTRKFIYDVTDTDKMICTTCALATQFLYGLECSTTACAYFSKTFAANGQNNCSLDQCRTESNNKGWFVTVSGNKVCTNCSQNYFFPLPTGLECEPSGTPCSTYTNGATTGIYSLDTQIPPRRMCSNCVLALEYLRGTICSSTACEFYAQVYTSAAVPNICSVDQCVTEQAGKYVITSSKKVCDACANNFFENATGMLQCSADDCALTSGGKYRTIGGKKVCTMCTGSTEYLQTTLECSDTMCSFFLQKSPNICQAACTPYTVDGAGDKICTANCQASGTNYYTDNTKTRCSADLCVSQTGGIYVESGADRICTTCTQNNEYLTGIVCDAVPCSYYIKYFEVGSINICSSSNCGVESANYYATVSITVPSSTTIKVCSQCLNGYFYNDTIILECSLDSCTQTHNSVAYVNGIYFEQGGKKICSTCTGASEYLRDLICSLVACDYYITKIGIGAATQNSCSTTICSSTNGEYKVISTYKICDLCTNFGNYYEKTLFVPPMVQCSTDSCLISSNNNYRLINGQKICTLCQGSTEYLHGNVCNDIKCLYFKTQTSKYPNPNVCAISDTCVDGTNTNGYWSYDASNDKYCDLCTNAYFENSANKQCSPDNCQVTSQQKFIDISGLKNCVQCTLATQFLNSITKECSTTKCSYFIQVNPNICSVDCTEVTSGYYSIFQFNAANEKICNACPNMYFEDVPTSPTLPKQCSLDMCITTSNGVYILESGGQKRCSTCAIASYYIHSSKECNTIPCINEAVNKVFDTVGTISLCKSSCSSALSFIQPTGECTPSCTYYKISGGFKVCSLCDQIGEFRQFNGECNTTVCSYYSDYANKICSDKCLEPAFAGIYTVSGGNKICDSTQCSTGKLQTSKECSSVPCAYYTISSTQESCSFDQCQTESLGIYIIKNATSKLCQPVAACSVSNYTHFNKECNSTPCINSVSEFKAFLVSDKICINACPASQFVDPSTGQCVAACSACATPIAINSYVQITPKIKMCDVCSSPKFVHSNLECNTSLCSIEPINKFYDDVLLSCVSVCPSSKPYLENGICVSVCVSNAYTNTTAGLQNLRCVSQCQGFKVLNGTHYQCVSQCAAPFDYINGFECLKSCPFYQETASGLKQCVVSCSYYEEVSENNIIIGKCVPYCVYQYFMSVSIYMCKQNCSQTDRPYIDIDNKTCVLTCSGNNAISAGGSKCDSSCNFTIQGVQKMCIQTNTLCPDDNSFMVPFSVNRFQCIDDCKNSANTFVDGSNLQICVQCLSTQFYTIDSIRGVSSNLCYTTCPIAKSYVDQTSTAISGTLQCVEFCPISTFLDIDYNCKTVCQSSSYIIGAQQNLCMPAPCQSYYYKIGAQKLCVAACLNYIQDMECIDSILNCNTLYYEVQGFNKISSNTCSVYIQQADTSKQCIQICNNYLDVQQCVPICNQGNNYISSDNTLCKVQCAANEAISFNKLSCDSTCWFVTILGIKYCTEKQLICPENYPFKRSITGLEVFECVAFCGGSITDNSFVDSVDTTLCTSCSLGSGYIPKTVVNTIAYICYETCPLSYPYQDVLTQKDGCSLCVVSCPLAQKYSEAKICVSICSQQAYILQANVQQYICTQIPCQSFYRLGDDSQKICMTGCSGAFSKQNGLQCQSSCSYTDLQNPLDPTCVSTCTLYYVELGVKYCVKVCPVSYPFVYQIAAGDNRCQKSCVSPAQYIDIDGYTCIASCDYLSSFKVYSSDLLRCDSNCNFYNNGTQKVCVNECPNNLQYKQIIINNRYECVSSCPNGVVNNSLTCSSIVCTTFLLQEQSNGISAIKCVPYCPPGMFAGLTVGSAKQCVYSCDISQKYVENGICTSVCTIGLSGQQAYIINTSSQQQLYCVSQCPNYYIIDSTYFQCVDNCLTPYIYISNKRCMQLSEALTDCQYYTDIDDSITHLTTVKICNTPCDFFITINGLKKCHKQCSDIQDYNNAGSCIQFCQDQPINKYLEVDNITCVPDCGINSINSNYRCDAECWFTNELPGPIKTCVQVPLKCPGSKPFRVQQGQTFECVSSCPNFFVNNKIELICQSCSGFYQQIQVGTLTAYECLVGCPVNMYIDMDASVLYQSLGQCVSQCPASRSYIQNQQCVACTSSYFMLNGIKICNATCASYYIGSGPQQCVDSCIKPYNYIDGLECKLLCPNQYIQFNGYFKCVVTCPDIQQDLLLNTKPICLSSCASVSEIGTALHVCSLDCPISTYLSHDKLSCVPSCTNLDAISADTKYCDRQCWFVLADPTDPNSQKTCVVNYKCPANKPIQQQFSLGRYECVSTCLTAFVNQSLICDMCPINSGYIERNINGLIFNMCYQKCPGTMILDKTQQYLSTQVYKCVYVCTQFVENGECVSSCTNGKYKIVNNQKICVDTCSMYYLDEVTVQQCVSTCPNFIENNQCVDTCTLLFYQDNICVSVCDFYELKQNGMKQCVTECSVYVFNTQCVTSCADTPKPFIDIDNKTCVLTCQSILDNKYCSNICTYIPGTPNICVERCPPSDPFMIDIGGRYSCNTACPINYFIKSFISLICQQNCDQTAVGRVQITIDSVTMNVCMLKCPLDQQYLDNTNLYQNVPLCVDKCTDYADDNNICVTNCPPNYAITLDGIHCSQDCYYITVSRLISSVATNFRYCVGQQSCPNFKQYLGNNKYECVEKCPLFSDETHTCVTTCNTGLQGYSYVLIQNIYHKICFDRCPANSSYLVPVEGQIELQCVQDCEQLHLLVNSVGTHCVTQCQATETVCDIFCQADCTHCGKKQYNNSGVCTQHCPDYGNFFTHQCVDQCEHLNDQDVCVLTCPANRTLYAGICLENVQCELDPYGFCSEEHPFQPTTVKTKLNTTQAGIMALLIILIIILTICLIVICKYVHKRPQPVNNDFFVNDMNGMWENVINRASVPPGHPGNLPIIGGKKNIERIEL</sequence>
<evidence type="ECO:0000313" key="2">
    <source>
        <dbReference type="EMBL" id="CAI9942458.1"/>
    </source>
</evidence>
<keyword evidence="4" id="KW-1185">Reference proteome</keyword>
<reference evidence="2" key="1">
    <citation type="submission" date="2023-06" db="EMBL/GenBank/DDBJ databases">
        <authorList>
            <person name="Kurt Z."/>
        </authorList>
    </citation>
    <scope>NUCLEOTIDE SEQUENCE</scope>
</reference>
<protein>
    <submittedName>
        <fullName evidence="2">Uncharacterized protein</fullName>
    </submittedName>
</protein>
<keyword evidence="1" id="KW-1133">Transmembrane helix</keyword>
<name>A0AA86PPL1_9EUKA</name>
<keyword evidence="1" id="KW-0812">Transmembrane</keyword>
<evidence type="ECO:0000313" key="3">
    <source>
        <dbReference type="EMBL" id="CAL6094086.1"/>
    </source>
</evidence>
<gene>
    <name evidence="2" type="ORF">HINF_LOCUS30103</name>
    <name evidence="3" type="ORF">HINF_LOCUS67302</name>
</gene>
<evidence type="ECO:0000256" key="1">
    <source>
        <dbReference type="SAM" id="Phobius"/>
    </source>
</evidence>
<evidence type="ECO:0000313" key="4">
    <source>
        <dbReference type="Proteomes" id="UP001642409"/>
    </source>
</evidence>
<dbReference type="EMBL" id="CATOUU010000701">
    <property type="protein sequence ID" value="CAI9942458.1"/>
    <property type="molecule type" value="Genomic_DNA"/>
</dbReference>
<accession>A0AA86PPL1</accession>
<proteinExistence type="predicted"/>
<keyword evidence="1" id="KW-0472">Membrane</keyword>
<dbReference type="SMART" id="SM01411">
    <property type="entry name" value="Ephrin_rec_like"/>
    <property type="match status" value="17"/>
</dbReference>